<comment type="caution">
    <text evidence="1">The sequence shown here is derived from an EMBL/GenBank/DDBJ whole genome shotgun (WGS) entry which is preliminary data.</text>
</comment>
<accession>A0AAD6Y779</accession>
<evidence type="ECO:0000313" key="1">
    <source>
        <dbReference type="EMBL" id="KAJ7194419.1"/>
    </source>
</evidence>
<feature type="non-terminal residue" evidence="1">
    <location>
        <position position="1"/>
    </location>
</feature>
<dbReference type="EMBL" id="JARJCW010000098">
    <property type="protein sequence ID" value="KAJ7194419.1"/>
    <property type="molecule type" value="Genomic_DNA"/>
</dbReference>
<dbReference type="Gene3D" id="1.20.1280.50">
    <property type="match status" value="1"/>
</dbReference>
<sequence length="89" mass="10212">RQQALLSELHRKQQKLEQRLGLVVYPVLTLPNEIVSRIFVDCLPSHGRVRPIPGTAPLVFAQICRHWRDIALETCELWSSVDLTSKPDQ</sequence>
<evidence type="ECO:0000313" key="2">
    <source>
        <dbReference type="Proteomes" id="UP001219525"/>
    </source>
</evidence>
<protein>
    <recommendedName>
        <fullName evidence="3">F-box domain-containing protein</fullName>
    </recommendedName>
</protein>
<evidence type="ECO:0008006" key="3">
    <source>
        <dbReference type="Google" id="ProtNLM"/>
    </source>
</evidence>
<dbReference type="Proteomes" id="UP001219525">
    <property type="component" value="Unassembled WGS sequence"/>
</dbReference>
<name>A0AAD6Y779_9AGAR</name>
<dbReference type="AlphaFoldDB" id="A0AAD6Y779"/>
<reference evidence="1" key="1">
    <citation type="submission" date="2023-03" db="EMBL/GenBank/DDBJ databases">
        <title>Massive genome expansion in bonnet fungi (Mycena s.s.) driven by repeated elements and novel gene families across ecological guilds.</title>
        <authorList>
            <consortium name="Lawrence Berkeley National Laboratory"/>
            <person name="Harder C.B."/>
            <person name="Miyauchi S."/>
            <person name="Viragh M."/>
            <person name="Kuo A."/>
            <person name="Thoen E."/>
            <person name="Andreopoulos B."/>
            <person name="Lu D."/>
            <person name="Skrede I."/>
            <person name="Drula E."/>
            <person name="Henrissat B."/>
            <person name="Morin E."/>
            <person name="Kohler A."/>
            <person name="Barry K."/>
            <person name="LaButti K."/>
            <person name="Morin E."/>
            <person name="Salamov A."/>
            <person name="Lipzen A."/>
            <person name="Mereny Z."/>
            <person name="Hegedus B."/>
            <person name="Baldrian P."/>
            <person name="Stursova M."/>
            <person name="Weitz H."/>
            <person name="Taylor A."/>
            <person name="Grigoriev I.V."/>
            <person name="Nagy L.G."/>
            <person name="Martin F."/>
            <person name="Kauserud H."/>
        </authorList>
    </citation>
    <scope>NUCLEOTIDE SEQUENCE</scope>
    <source>
        <strain evidence="1">9144</strain>
    </source>
</reference>
<organism evidence="1 2">
    <name type="scientific">Mycena pura</name>
    <dbReference type="NCBI Taxonomy" id="153505"/>
    <lineage>
        <taxon>Eukaryota</taxon>
        <taxon>Fungi</taxon>
        <taxon>Dikarya</taxon>
        <taxon>Basidiomycota</taxon>
        <taxon>Agaricomycotina</taxon>
        <taxon>Agaricomycetes</taxon>
        <taxon>Agaricomycetidae</taxon>
        <taxon>Agaricales</taxon>
        <taxon>Marasmiineae</taxon>
        <taxon>Mycenaceae</taxon>
        <taxon>Mycena</taxon>
    </lineage>
</organism>
<feature type="non-terminal residue" evidence="1">
    <location>
        <position position="89"/>
    </location>
</feature>
<proteinExistence type="predicted"/>
<keyword evidence="2" id="KW-1185">Reference proteome</keyword>
<gene>
    <name evidence="1" type="ORF">GGX14DRAFT_318374</name>
</gene>